<organism evidence="8 9">
    <name type="scientific">Caldibacillus debilis</name>
    <dbReference type="NCBI Taxonomy" id="301148"/>
    <lineage>
        <taxon>Bacteria</taxon>
        <taxon>Bacillati</taxon>
        <taxon>Bacillota</taxon>
        <taxon>Bacilli</taxon>
        <taxon>Bacillales</taxon>
        <taxon>Bacillaceae</taxon>
        <taxon>Caldibacillus</taxon>
    </lineage>
</organism>
<feature type="transmembrane region" description="Helical" evidence="7">
    <location>
        <begin position="82"/>
        <end position="103"/>
    </location>
</feature>
<evidence type="ECO:0000256" key="4">
    <source>
        <dbReference type="ARBA" id="ARBA00022692"/>
    </source>
</evidence>
<keyword evidence="4 7" id="KW-0812">Transmembrane</keyword>
<evidence type="ECO:0000256" key="7">
    <source>
        <dbReference type="SAM" id="Phobius"/>
    </source>
</evidence>
<dbReference type="InterPro" id="IPR007140">
    <property type="entry name" value="DUF350"/>
</dbReference>
<dbReference type="EMBL" id="LQYT01000018">
    <property type="protein sequence ID" value="KYD21418.1"/>
    <property type="molecule type" value="Genomic_DNA"/>
</dbReference>
<evidence type="ECO:0000256" key="5">
    <source>
        <dbReference type="ARBA" id="ARBA00022989"/>
    </source>
</evidence>
<evidence type="ECO:0000256" key="2">
    <source>
        <dbReference type="ARBA" id="ARBA00005779"/>
    </source>
</evidence>
<accession>A0A150MA93</accession>
<evidence type="ECO:0000256" key="6">
    <source>
        <dbReference type="ARBA" id="ARBA00023136"/>
    </source>
</evidence>
<name>A0A150MA93_9BACI</name>
<evidence type="ECO:0000256" key="1">
    <source>
        <dbReference type="ARBA" id="ARBA00004651"/>
    </source>
</evidence>
<reference evidence="8 9" key="1">
    <citation type="submission" date="2016-01" db="EMBL/GenBank/DDBJ databases">
        <title>Draft Genome Sequences of Seven Thermophilic Sporeformers Isolated from Foods.</title>
        <authorList>
            <person name="Berendsen E.M."/>
            <person name="Wells-Bennik M.H."/>
            <person name="Krawcyk A.O."/>
            <person name="De Jong A."/>
            <person name="Holsappel S."/>
            <person name="Eijlander R.T."/>
            <person name="Kuipers O.P."/>
        </authorList>
    </citation>
    <scope>NUCLEOTIDE SEQUENCE [LARGE SCALE GENOMIC DNA]</scope>
    <source>
        <strain evidence="8 9">B4135</strain>
    </source>
</reference>
<evidence type="ECO:0008006" key="10">
    <source>
        <dbReference type="Google" id="ProtNLM"/>
    </source>
</evidence>
<keyword evidence="3" id="KW-1003">Cell membrane</keyword>
<dbReference type="PANTHER" id="PTHR40043:SF1">
    <property type="entry name" value="UPF0719 INNER MEMBRANE PROTEIN YJFL"/>
    <property type="match status" value="1"/>
</dbReference>
<gene>
    <name evidence="8" type="ORF">B4135_1647</name>
</gene>
<evidence type="ECO:0000313" key="9">
    <source>
        <dbReference type="Proteomes" id="UP000075683"/>
    </source>
</evidence>
<comment type="similarity">
    <text evidence="2">Belongs to the UPF0719 family.</text>
</comment>
<dbReference type="PATRIC" id="fig|301148.3.peg.1338"/>
<dbReference type="Proteomes" id="UP000075683">
    <property type="component" value="Unassembled WGS sequence"/>
</dbReference>
<evidence type="ECO:0000313" key="8">
    <source>
        <dbReference type="EMBL" id="KYD21418.1"/>
    </source>
</evidence>
<feature type="transmembrane region" description="Helical" evidence="7">
    <location>
        <begin position="17"/>
        <end position="38"/>
    </location>
</feature>
<keyword evidence="6 7" id="KW-0472">Membrane</keyword>
<comment type="subcellular location">
    <subcellularLocation>
        <location evidence="1">Cell membrane</location>
        <topology evidence="1">Multi-pass membrane protein</topology>
    </subcellularLocation>
</comment>
<evidence type="ECO:0000256" key="3">
    <source>
        <dbReference type="ARBA" id="ARBA00022475"/>
    </source>
</evidence>
<dbReference type="PANTHER" id="PTHR40043">
    <property type="entry name" value="UPF0719 INNER MEMBRANE PROTEIN YJFL"/>
    <property type="match status" value="1"/>
</dbReference>
<feature type="transmembrane region" description="Helical" evidence="7">
    <location>
        <begin position="123"/>
        <end position="142"/>
    </location>
</feature>
<dbReference type="Pfam" id="PF03994">
    <property type="entry name" value="DUF350"/>
    <property type="match status" value="1"/>
</dbReference>
<comment type="caution">
    <text evidence="8">The sequence shown here is derived from an EMBL/GenBank/DDBJ whole genome shotgun (WGS) entry which is preliminary data.</text>
</comment>
<proteinExistence type="inferred from homology"/>
<sequence>MKKGQVSGMNGFWENELVVHAAIYSVAILCTIVFLAVFEAVTKYNDWEEIQKGNLSVAMATGGKIFGIANIFRHSIMHNDSLIVMVGWGTFGFLLLLGGYFLFEFLTPKFNIDEEIEKDNRAVGFLAMVISIGLSYVIGAGISY</sequence>
<keyword evidence="5 7" id="KW-1133">Transmembrane helix</keyword>
<dbReference type="GO" id="GO:0005886">
    <property type="term" value="C:plasma membrane"/>
    <property type="evidence" value="ECO:0007669"/>
    <property type="project" value="UniProtKB-SubCell"/>
</dbReference>
<dbReference type="AlphaFoldDB" id="A0A150MA93"/>
<dbReference type="STRING" id="301148.B4135_1647"/>
<protein>
    <recommendedName>
        <fullName evidence="10">DUF350 domain-containing protein</fullName>
    </recommendedName>
</protein>